<evidence type="ECO:0000313" key="8">
    <source>
        <dbReference type="Proteomes" id="UP000285258"/>
    </source>
</evidence>
<dbReference type="PANTHER" id="PTHR43545">
    <property type="entry name" value="FORMATE DEHYDROGENASE, NITRATE-INDUCIBLE, IRON-SULFUR SUBUNIT"/>
    <property type="match status" value="1"/>
</dbReference>
<reference evidence="8" key="1">
    <citation type="submission" date="2018-05" db="EMBL/GenBank/DDBJ databases">
        <title>Genome Sequencing of selected type strains of the family Eggerthellaceae.</title>
        <authorList>
            <person name="Danylec N."/>
            <person name="Stoll D.A."/>
            <person name="Doetsch A."/>
            <person name="Huch M."/>
        </authorList>
    </citation>
    <scope>NUCLEOTIDE SEQUENCE [LARGE SCALE GENOMIC DNA]</scope>
    <source>
        <strain evidence="8">DSM 27213</strain>
    </source>
</reference>
<keyword evidence="6" id="KW-0411">Iron-sulfur</keyword>
<dbReference type="GO" id="GO:0046872">
    <property type="term" value="F:metal ion binding"/>
    <property type="evidence" value="ECO:0007669"/>
    <property type="project" value="UniProtKB-KW"/>
</dbReference>
<evidence type="ECO:0000256" key="6">
    <source>
        <dbReference type="ARBA" id="ARBA00023014"/>
    </source>
</evidence>
<gene>
    <name evidence="7" type="ORF">DMP12_13220</name>
</gene>
<dbReference type="Proteomes" id="UP000285258">
    <property type="component" value="Unassembled WGS sequence"/>
</dbReference>
<name>A0A1Y4FWC9_9ACTN</name>
<dbReference type="PROSITE" id="PS51379">
    <property type="entry name" value="4FE4S_FER_2"/>
    <property type="match status" value="1"/>
</dbReference>
<evidence type="ECO:0000256" key="4">
    <source>
        <dbReference type="ARBA" id="ARBA00022737"/>
    </source>
</evidence>
<evidence type="ECO:0000256" key="3">
    <source>
        <dbReference type="ARBA" id="ARBA00022723"/>
    </source>
</evidence>
<dbReference type="InterPro" id="IPR017896">
    <property type="entry name" value="4Fe4S_Fe-S-bd"/>
</dbReference>
<evidence type="ECO:0000256" key="1">
    <source>
        <dbReference type="ARBA" id="ARBA00004196"/>
    </source>
</evidence>
<dbReference type="GO" id="GO:0051539">
    <property type="term" value="F:4 iron, 4 sulfur cluster binding"/>
    <property type="evidence" value="ECO:0007669"/>
    <property type="project" value="UniProtKB-KW"/>
</dbReference>
<comment type="subcellular location">
    <subcellularLocation>
        <location evidence="1">Cell envelope</location>
    </subcellularLocation>
</comment>
<evidence type="ECO:0000313" key="7">
    <source>
        <dbReference type="EMBL" id="ROT88167.1"/>
    </source>
</evidence>
<dbReference type="GeneID" id="97354357"/>
<organism evidence="7 8">
    <name type="scientific">Gordonibacter urolithinfaciens</name>
    <dbReference type="NCBI Taxonomy" id="1335613"/>
    <lineage>
        <taxon>Bacteria</taxon>
        <taxon>Bacillati</taxon>
        <taxon>Actinomycetota</taxon>
        <taxon>Coriobacteriia</taxon>
        <taxon>Eggerthellales</taxon>
        <taxon>Eggerthellaceae</taxon>
        <taxon>Gordonibacter</taxon>
    </lineage>
</organism>
<keyword evidence="2" id="KW-0004">4Fe-4S</keyword>
<evidence type="ECO:0000256" key="5">
    <source>
        <dbReference type="ARBA" id="ARBA00023004"/>
    </source>
</evidence>
<evidence type="ECO:0000256" key="2">
    <source>
        <dbReference type="ARBA" id="ARBA00022485"/>
    </source>
</evidence>
<dbReference type="PANTHER" id="PTHR43545:SF4">
    <property type="entry name" value="IRON-SULFUR PROTEIN"/>
    <property type="match status" value="1"/>
</dbReference>
<dbReference type="EMBL" id="QIBW01000022">
    <property type="protein sequence ID" value="ROT88167.1"/>
    <property type="molecule type" value="Genomic_DNA"/>
</dbReference>
<dbReference type="Gene3D" id="3.30.70.20">
    <property type="match status" value="1"/>
</dbReference>
<dbReference type="SUPFAM" id="SSF54862">
    <property type="entry name" value="4Fe-4S ferredoxins"/>
    <property type="match status" value="1"/>
</dbReference>
<keyword evidence="5" id="KW-0408">Iron</keyword>
<proteinExistence type="predicted"/>
<dbReference type="RefSeq" id="WP_087190620.1">
    <property type="nucleotide sequence ID" value="NZ_BAABZN010000001.1"/>
</dbReference>
<dbReference type="AlphaFoldDB" id="A0A1Y4FWC9"/>
<keyword evidence="3" id="KW-0479">Metal-binding</keyword>
<dbReference type="InterPro" id="IPR051555">
    <property type="entry name" value="FDH_Electron_Transfer_Unit"/>
</dbReference>
<sequence>MAYQGILVDVDYCTGCEACVLACQQEHGYTEAQFGLKITKLGPLHIDEAKKDYQYDFIPQFTKWCDLCAERVGKGKQPTCVQHCQAQCLDWGDVEDLAKKVDREKQMIVAINEA</sequence>
<keyword evidence="4" id="KW-0677">Repeat</keyword>
<accession>A0A1Y4FWC9</accession>
<dbReference type="GO" id="GO:0030313">
    <property type="term" value="C:cell envelope"/>
    <property type="evidence" value="ECO:0007669"/>
    <property type="project" value="UniProtKB-SubCell"/>
</dbReference>
<comment type="caution">
    <text evidence="7">The sequence shown here is derived from an EMBL/GenBank/DDBJ whole genome shotgun (WGS) entry which is preliminary data.</text>
</comment>
<protein>
    <submittedName>
        <fullName evidence="7">Oxidoreductase</fullName>
    </submittedName>
</protein>